<dbReference type="Proteomes" id="UP000184076">
    <property type="component" value="Unassembled WGS sequence"/>
</dbReference>
<evidence type="ECO:0000313" key="2">
    <source>
        <dbReference type="Proteomes" id="UP000184076"/>
    </source>
</evidence>
<proteinExistence type="predicted"/>
<organism evidence="1 2">
    <name type="scientific">Desulfacinum infernum DSM 9756</name>
    <dbReference type="NCBI Taxonomy" id="1121391"/>
    <lineage>
        <taxon>Bacteria</taxon>
        <taxon>Pseudomonadati</taxon>
        <taxon>Thermodesulfobacteriota</taxon>
        <taxon>Syntrophobacteria</taxon>
        <taxon>Syntrophobacterales</taxon>
        <taxon>Syntrophobacteraceae</taxon>
        <taxon>Desulfacinum</taxon>
    </lineage>
</organism>
<dbReference type="AlphaFoldDB" id="A0A1M4TY47"/>
<accession>A0A1M4TY47</accession>
<name>A0A1M4TY47_9BACT</name>
<evidence type="ECO:0000313" key="1">
    <source>
        <dbReference type="EMBL" id="SHE49380.1"/>
    </source>
</evidence>
<keyword evidence="2" id="KW-1185">Reference proteome</keyword>
<reference evidence="2" key="1">
    <citation type="submission" date="2016-11" db="EMBL/GenBank/DDBJ databases">
        <authorList>
            <person name="Varghese N."/>
            <person name="Submissions S."/>
        </authorList>
    </citation>
    <scope>NUCLEOTIDE SEQUENCE [LARGE SCALE GENOMIC DNA]</scope>
    <source>
        <strain evidence="2">DSM 9756</strain>
    </source>
</reference>
<dbReference type="STRING" id="1121391.SAMN02745206_00410"/>
<dbReference type="RefSeq" id="WP_178371877.1">
    <property type="nucleotide sequence ID" value="NZ_FQVB01000004.1"/>
</dbReference>
<gene>
    <name evidence="1" type="ORF">SAMN02745206_00410</name>
</gene>
<dbReference type="EMBL" id="FQVB01000004">
    <property type="protein sequence ID" value="SHE49380.1"/>
    <property type="molecule type" value="Genomic_DNA"/>
</dbReference>
<protein>
    <submittedName>
        <fullName evidence="1">Uncharacterized protein</fullName>
    </submittedName>
</protein>
<sequence>MRLKPIVLTLSPEEAQEVVRIDMDADAPAALDFLRTVLAKRVKEALKTH</sequence>